<accession>A0A1Y6CVI1</accession>
<proteinExistence type="predicted"/>
<sequence>MIQIYISPNYTHKKLEPPFFRDQIDVFEDRIRHWLIEPAKTLLKHKHGKIPAVFLVINYIEGIEIYISGEDSKNKSKDFFKRGYKRIFASVSGEDYMQDAVAEGLYEMLRCGFAHDAMFRDGIYFSDIRKEAMFIDWPKINGKFDSCAKLKSVVINPARFIECIEIHFDFYLKELKSIHPNVAQENFKKAVKLKWPLAGTSRLIDVTEDEFYAAR</sequence>
<dbReference type="RefSeq" id="WP_125468843.1">
    <property type="nucleotide sequence ID" value="NZ_FXAM01000001.1"/>
</dbReference>
<protein>
    <submittedName>
        <fullName evidence="1">Uncharacterized protein</fullName>
    </submittedName>
</protein>
<name>A0A1Y6CVI1_9GAMM</name>
<organism evidence="1 2">
    <name type="scientific">Methylomagnum ishizawai</name>
    <dbReference type="NCBI Taxonomy" id="1760988"/>
    <lineage>
        <taxon>Bacteria</taxon>
        <taxon>Pseudomonadati</taxon>
        <taxon>Pseudomonadota</taxon>
        <taxon>Gammaproteobacteria</taxon>
        <taxon>Methylococcales</taxon>
        <taxon>Methylococcaceae</taxon>
        <taxon>Methylomagnum</taxon>
    </lineage>
</organism>
<keyword evidence="2" id="KW-1185">Reference proteome</keyword>
<evidence type="ECO:0000313" key="1">
    <source>
        <dbReference type="EMBL" id="SMF94230.1"/>
    </source>
</evidence>
<dbReference type="OrthoDB" id="7062433at2"/>
<evidence type="ECO:0000313" key="2">
    <source>
        <dbReference type="Proteomes" id="UP000192923"/>
    </source>
</evidence>
<dbReference type="Proteomes" id="UP000192923">
    <property type="component" value="Unassembled WGS sequence"/>
</dbReference>
<dbReference type="STRING" id="1760988.SAMN02949497_1539"/>
<dbReference type="EMBL" id="FXAM01000001">
    <property type="protein sequence ID" value="SMF94230.1"/>
    <property type="molecule type" value="Genomic_DNA"/>
</dbReference>
<reference evidence="1 2" key="1">
    <citation type="submission" date="2016-12" db="EMBL/GenBank/DDBJ databases">
        <authorList>
            <person name="Song W.-J."/>
            <person name="Kurnit D.M."/>
        </authorList>
    </citation>
    <scope>NUCLEOTIDE SEQUENCE [LARGE SCALE GENOMIC DNA]</scope>
    <source>
        <strain evidence="1 2">175</strain>
    </source>
</reference>
<dbReference type="AlphaFoldDB" id="A0A1Y6CVI1"/>
<gene>
    <name evidence="1" type="ORF">SAMN02949497_1539</name>
</gene>